<reference evidence="9" key="1">
    <citation type="submission" date="2024-06" db="EMBL/GenBank/DDBJ databases">
        <authorList>
            <person name="Liu X."/>
            <person name="Lenzi L."/>
            <person name="Haldenby T S."/>
            <person name="Uol C."/>
        </authorList>
    </citation>
    <scope>NUCLEOTIDE SEQUENCE</scope>
</reference>
<feature type="compositionally biased region" description="Low complexity" evidence="5">
    <location>
        <begin position="2260"/>
        <end position="2295"/>
    </location>
</feature>
<feature type="region of interest" description="Disordered" evidence="5">
    <location>
        <begin position="2230"/>
        <end position="2335"/>
    </location>
</feature>
<dbReference type="Gene3D" id="1.20.1070.10">
    <property type="entry name" value="Rhodopsin 7-helix transmembrane proteins"/>
    <property type="match status" value="2"/>
</dbReference>
<dbReference type="EMBL" id="CAXLJL010000001">
    <property type="protein sequence ID" value="CAL5129219.1"/>
    <property type="molecule type" value="Genomic_DNA"/>
</dbReference>
<dbReference type="InterPro" id="IPR015526">
    <property type="entry name" value="Frizzled/SFRP"/>
</dbReference>
<feature type="compositionally biased region" description="Low complexity" evidence="5">
    <location>
        <begin position="1766"/>
        <end position="1778"/>
    </location>
</feature>
<dbReference type="GO" id="GO:0005886">
    <property type="term" value="C:plasma membrane"/>
    <property type="evidence" value="ECO:0007669"/>
    <property type="project" value="TreeGrafter"/>
</dbReference>
<feature type="compositionally biased region" description="Polar residues" evidence="5">
    <location>
        <begin position="1658"/>
        <end position="1668"/>
    </location>
</feature>
<keyword evidence="6" id="KW-0812">Transmembrane</keyword>
<feature type="transmembrane region" description="Helical" evidence="6">
    <location>
        <begin position="896"/>
        <end position="919"/>
    </location>
</feature>
<dbReference type="PANTHER" id="PTHR11309:SF35">
    <property type="entry name" value="PROTEIN SMOOTHENED"/>
    <property type="match status" value="1"/>
</dbReference>
<dbReference type="GO" id="GO:0005113">
    <property type="term" value="F:patched binding"/>
    <property type="evidence" value="ECO:0007669"/>
    <property type="project" value="TreeGrafter"/>
</dbReference>
<dbReference type="GO" id="GO:0007224">
    <property type="term" value="P:smoothened signaling pathway"/>
    <property type="evidence" value="ECO:0007669"/>
    <property type="project" value="TreeGrafter"/>
</dbReference>
<feature type="compositionally biased region" description="Basic residues" evidence="5">
    <location>
        <begin position="633"/>
        <end position="645"/>
    </location>
</feature>
<sequence length="2335" mass="250535">MQLDILVLIQLLIATGSAEFVQPLLRINLWDNKQDKCTTETTHCVPIASHLNRTCLGSRLPYKLTAPHPLVEDVSRHGLQLWTTLQAIPACWDKLQFFLCSVYVPECIEDYVQPPVSTRSSPERVVNSPTASLDVHASSSYSSNAMPPDNGTVPRLSFNRTKSKMYRVVLPEAEMCEAVHKACPLLVPYSASIPVKGAEELSNGIKQSRSNHLLMSPLPRFLDCSLYTPGCRQNKLTARLFQSTGGDCQAPLITTTVRQNWLAGIERCSFPCRRPHFDPEHYVLARWITGCAAIICLCVNVVVLVTLHLQHTERLTLYARLAASSTNCSPKAEHMIVYSAERKSLRAHHATATSGNATKVVGPSSLTRLWSPYPPLLCIHVFFLIGCLAWLMPLLPGIGDLVACREDGSLRTGEPQVSSGKSIICVLNFILLYFSLVAAAVWSNILDYTLVIRIQQVTGYIGLIERGLINPDRSGSAELYPRTMAAMSDGTSPCYPTPVCGRNSHDTYTASGVIRQSQPEKHSKPDGVHSSPVSEPDCSQPPSVHESEQLDQSDVKCSIASQPEITSECDTVATTIQGSPVTETAITGETDVIRSAGIHRRSCSKHSHSDVSGTGGITQHQSDKELSPVKTSHYGRSHSQRKSKRLQALAADPKIAHRKRNKRCGHRNSEVAVTTPTQEQIPLSRIPTGRLMSGDSELSLLGSQCRVSMANTGMRSSLPDASSPTDHTAVIYDLESPSIANPSTECPLCHGHCSPPPTNPLIFHAMRVSFQLNCPLPNLRPDLRPQTATVNSAADKPPQAHRQRALSSPNGSGNPAVDPGSCADCFNNKPSVITTAGSCRHGSRGSHSMTTTFPQSACLHLLAFALPLVLTLISLTAAEIDGDSLSGVCFVGRVNIWARTGLIFIPFTVCLIVKAIYVGRLIQEFAKLRCQFSRSPFHVDQEFAHRLTRCSYSYGFFLVVLIGLWLFSCALQTYVYLSEPVWLESQRSLVLCQLSYRLLGLNEEAALNACFNTASAGMVKAGTVGVSNIDQTAIIGLRTARDMSSYLLKPNATLSPDSTPASSDYFNPAVQTSPTTRALFGTIDKPMAGPVLLHLCVFFVLNLIFASVCLFDQSVKRSWRNVWIRFVIKCRSSSCRPRKSRSPGIAVSDRRTVDVLSSYLCSIPQGFSWWDPGLFDIPLIRYSSMFAAPIAKETTLTSEFNQSAEGFASADSKHRIINPSVAASDHHANGLSTSHPAGMDWDSRIQSPSKVSAHCHVSHSTCDLQSNTGSNESRRDGHLTTGGEALHHEPTAGISPFDDILPKLVQLASLYQSSSHDESTLVWLQRLYQQLTAVTMNPTMAPSTANVRTSHDTSSECASASGQVSHSVEPAVTKMPASDVNATSHAPNQPANLLPSMAAVYEQCQKQMAALTGSSRRRSRHRFLFPSRTSVRRRSHSRSMSTSGLFFPGFSSGLRATATGPGSVVSATGSDRQSSVADESLSLLQAVIAAAAATSSAAAGHGISGAVAMAGNRNHRRLSHSGLPTYSAQQLDTSSGATSAFGGSQISSTSVRSGLTGVSVPPESTSERPASITGPALAAECCLPSNLGDSSHPGKNGAVGSRMSLRSLSCASSSGAESYNSYRLLVNQAGASWRELWRTRMLLMDVLRWAETVAPLMQTNNQPSQSSSDVRDYPPPSFEPKVDSSTRGGKDLDRQSETGVPNASASAMPAAATVDWNTQFAQFVSSLLERHQQQTQQQLGPQQFSTPSQPFQANENLNPSGVFTNPTPSVQSSSSLLPPSSAVVPPMLSLDPMMAAAFAAATAAATVALQQQQQQQHQQNQNSQGCVSPMTGYTPATSFHRQTSATPFSSAYSAVTEPAPTYLKTPLISSPNNLQSPTAGVSRSAGAVPQGYPGIGSPPMQVYNTGSPPCMMPHFQSADCLGSSRPNFPQCVVDSRQMLVPGSAPVWTAGQFAGQNPPVATREPVASDGSYPYVCMPQMIPPGHRGPPDLLADHDREAGARMTGISPKCSPPYVTPNTCFEPASGQPLLSPTPPWKGYWQYPVRQTNLNYPGPAHFIPGSFRLEDVAPSVRGGFETSAPDPNVGATAQSFPVPSTNTAEQNAGANQRSSNVAIGRGNHNESNDSDAFDSEDEVISVTDDEQACDRASDDRSKSNGFHIAPVGATVTDGQNMNEVGAPPLGPGLFAFGSVLNGSPYNCNSTTNFPNPLPSTHSNFFGLPVQQQQAECMQASNYPHADSPPSRSRFSPSSYIGVTGADDGEVSSVSQSASQVVPRASSSSSSSSVSASPLLRLSRLQECQQQPTPTLPALVPPGLSSSVENEPNCKQQQNVDNKPVV</sequence>
<accession>A0AAV2SW95</accession>
<keyword evidence="2" id="KW-1015">Disulfide bond</keyword>
<keyword evidence="6" id="KW-0472">Membrane</keyword>
<dbReference type="Proteomes" id="UP001497525">
    <property type="component" value="Unassembled WGS sequence"/>
</dbReference>
<feature type="region of interest" description="Disordered" evidence="5">
    <location>
        <begin position="1658"/>
        <end position="1706"/>
    </location>
</feature>
<keyword evidence="7" id="KW-0732">Signal</keyword>
<feature type="compositionally biased region" description="Polar residues" evidence="5">
    <location>
        <begin position="2313"/>
        <end position="2335"/>
    </location>
</feature>
<feature type="domain" description="FZ" evidence="8">
    <location>
        <begin position="39"/>
        <end position="234"/>
    </location>
</feature>
<feature type="region of interest" description="Disordered" evidence="5">
    <location>
        <begin position="2074"/>
        <end position="2130"/>
    </location>
</feature>
<feature type="transmembrane region" description="Helical" evidence="6">
    <location>
        <begin position="284"/>
        <end position="307"/>
    </location>
</feature>
<dbReference type="PROSITE" id="PS50038">
    <property type="entry name" value="FZ"/>
    <property type="match status" value="1"/>
</dbReference>
<evidence type="ECO:0000256" key="3">
    <source>
        <dbReference type="ARBA" id="ARBA00023170"/>
    </source>
</evidence>
<feature type="region of interest" description="Disordered" evidence="5">
    <location>
        <begin position="1222"/>
        <end position="1243"/>
    </location>
</feature>
<evidence type="ECO:0000256" key="1">
    <source>
        <dbReference type="ARBA" id="ARBA00022473"/>
    </source>
</evidence>
<feature type="region of interest" description="Disordered" evidence="5">
    <location>
        <begin position="1342"/>
        <end position="1367"/>
    </location>
</feature>
<feature type="compositionally biased region" description="Basic and acidic residues" evidence="5">
    <location>
        <begin position="1680"/>
        <end position="1696"/>
    </location>
</feature>
<evidence type="ECO:0000313" key="10">
    <source>
        <dbReference type="Proteomes" id="UP001497525"/>
    </source>
</evidence>
<comment type="caution">
    <text evidence="9">The sequence shown here is derived from an EMBL/GenBank/DDBJ whole genome shotgun (WGS) entry which is preliminary data.</text>
</comment>
<feature type="region of interest" description="Disordered" evidence="5">
    <location>
        <begin position="783"/>
        <end position="815"/>
    </location>
</feature>
<evidence type="ECO:0000256" key="6">
    <source>
        <dbReference type="SAM" id="Phobius"/>
    </source>
</evidence>
<feature type="region of interest" description="Disordered" evidence="5">
    <location>
        <begin position="1537"/>
        <end position="1571"/>
    </location>
</feature>
<dbReference type="SMART" id="SM01330">
    <property type="entry name" value="Frizzled"/>
    <property type="match status" value="1"/>
</dbReference>
<feature type="signal peptide" evidence="7">
    <location>
        <begin position="1"/>
        <end position="18"/>
    </location>
</feature>
<proteinExistence type="predicted"/>
<comment type="caution">
    <text evidence="4">Lacks conserved residue(s) required for the propagation of feature annotation.</text>
</comment>
<dbReference type="GO" id="GO:0007417">
    <property type="term" value="P:central nervous system development"/>
    <property type="evidence" value="ECO:0007669"/>
    <property type="project" value="TreeGrafter"/>
</dbReference>
<dbReference type="PANTHER" id="PTHR11309">
    <property type="entry name" value="FRIZZLED"/>
    <property type="match status" value="1"/>
</dbReference>
<dbReference type="Gene3D" id="1.10.2000.10">
    <property type="entry name" value="Frizzled cysteine-rich domain"/>
    <property type="match status" value="1"/>
</dbReference>
<feature type="compositionally biased region" description="Polar residues" evidence="5">
    <location>
        <begin position="1834"/>
        <end position="1844"/>
    </location>
</feature>
<dbReference type="InterPro" id="IPR000539">
    <property type="entry name" value="Frizzled/Smoothened_7TM"/>
</dbReference>
<evidence type="ECO:0000256" key="7">
    <source>
        <dbReference type="SAM" id="SignalP"/>
    </source>
</evidence>
<dbReference type="GO" id="GO:0030425">
    <property type="term" value="C:dendrite"/>
    <property type="evidence" value="ECO:0007669"/>
    <property type="project" value="TreeGrafter"/>
</dbReference>
<gene>
    <name evidence="9" type="ORF">CDAUBV1_LOCUS165</name>
</gene>
<feature type="compositionally biased region" description="Basic and acidic residues" evidence="5">
    <location>
        <begin position="518"/>
        <end position="527"/>
    </location>
</feature>
<feature type="region of interest" description="Disordered" evidence="5">
    <location>
        <begin position="1732"/>
        <end position="1778"/>
    </location>
</feature>
<evidence type="ECO:0000256" key="2">
    <source>
        <dbReference type="ARBA" id="ARBA00023157"/>
    </source>
</evidence>
<dbReference type="GO" id="GO:0071679">
    <property type="term" value="P:commissural neuron axon guidance"/>
    <property type="evidence" value="ECO:0007669"/>
    <property type="project" value="TreeGrafter"/>
</dbReference>
<dbReference type="GO" id="GO:0007389">
    <property type="term" value="P:pattern specification process"/>
    <property type="evidence" value="ECO:0007669"/>
    <property type="project" value="TreeGrafter"/>
</dbReference>
<feature type="transmembrane region" description="Helical" evidence="6">
    <location>
        <begin position="954"/>
        <end position="977"/>
    </location>
</feature>
<dbReference type="InterPro" id="IPR036790">
    <property type="entry name" value="Frizzled_dom_sf"/>
</dbReference>
<feature type="transmembrane region" description="Helical" evidence="6">
    <location>
        <begin position="419"/>
        <end position="443"/>
    </location>
</feature>
<dbReference type="Pfam" id="PF01534">
    <property type="entry name" value="Frizzled"/>
    <property type="match status" value="2"/>
</dbReference>
<evidence type="ECO:0000256" key="4">
    <source>
        <dbReference type="PROSITE-ProRule" id="PRU00090"/>
    </source>
</evidence>
<keyword evidence="1" id="KW-0217">Developmental protein</keyword>
<protein>
    <recommendedName>
        <fullName evidence="8">FZ domain-containing protein</fullName>
    </recommendedName>
</protein>
<evidence type="ECO:0000256" key="5">
    <source>
        <dbReference type="SAM" id="MobiDB-lite"/>
    </source>
</evidence>
<feature type="region of interest" description="Disordered" evidence="5">
    <location>
        <begin position="1261"/>
        <end position="1295"/>
    </location>
</feature>
<feature type="compositionally biased region" description="Polar residues" evidence="5">
    <location>
        <begin position="1261"/>
        <end position="1271"/>
    </location>
</feature>
<feature type="compositionally biased region" description="Polar residues" evidence="5">
    <location>
        <begin position="1753"/>
        <end position="1765"/>
    </location>
</feature>
<evidence type="ECO:0000259" key="8">
    <source>
        <dbReference type="PROSITE" id="PS50038"/>
    </source>
</evidence>
<feature type="compositionally biased region" description="Polar residues" evidence="5">
    <location>
        <begin position="1355"/>
        <end position="1366"/>
    </location>
</feature>
<feature type="region of interest" description="Disordered" evidence="5">
    <location>
        <begin position="1814"/>
        <end position="1844"/>
    </location>
</feature>
<keyword evidence="3" id="KW-0675">Receptor</keyword>
<feature type="compositionally biased region" description="Polar residues" evidence="5">
    <location>
        <begin position="2085"/>
        <end position="2111"/>
    </location>
</feature>
<feature type="transmembrane region" description="Helical" evidence="6">
    <location>
        <begin position="857"/>
        <end position="876"/>
    </location>
</feature>
<name>A0AAV2SW95_CALDB</name>
<feature type="transmembrane region" description="Helical" evidence="6">
    <location>
        <begin position="376"/>
        <end position="399"/>
    </location>
</feature>
<dbReference type="SUPFAM" id="SSF63501">
    <property type="entry name" value="Frizzled cysteine-rich domain"/>
    <property type="match status" value="1"/>
</dbReference>
<feature type="compositionally biased region" description="Low complexity" evidence="5">
    <location>
        <begin position="2237"/>
        <end position="2248"/>
    </location>
</feature>
<dbReference type="GO" id="GO:0005929">
    <property type="term" value="C:cilium"/>
    <property type="evidence" value="ECO:0007669"/>
    <property type="project" value="TreeGrafter"/>
</dbReference>
<keyword evidence="6" id="KW-1133">Transmembrane helix</keyword>
<organism evidence="9 10">
    <name type="scientific">Calicophoron daubneyi</name>
    <name type="common">Rumen fluke</name>
    <name type="synonym">Paramphistomum daubneyi</name>
    <dbReference type="NCBI Taxonomy" id="300641"/>
    <lineage>
        <taxon>Eukaryota</taxon>
        <taxon>Metazoa</taxon>
        <taxon>Spiralia</taxon>
        <taxon>Lophotrochozoa</taxon>
        <taxon>Platyhelminthes</taxon>
        <taxon>Trematoda</taxon>
        <taxon>Digenea</taxon>
        <taxon>Plagiorchiida</taxon>
        <taxon>Pronocephalata</taxon>
        <taxon>Paramphistomoidea</taxon>
        <taxon>Paramphistomidae</taxon>
        <taxon>Calicophoron</taxon>
    </lineage>
</organism>
<feature type="region of interest" description="Disordered" evidence="5">
    <location>
        <begin position="598"/>
        <end position="648"/>
    </location>
</feature>
<feature type="region of interest" description="Disordered" evidence="5">
    <location>
        <begin position="514"/>
        <end position="555"/>
    </location>
</feature>
<dbReference type="InterPro" id="IPR020067">
    <property type="entry name" value="Frizzled_dom"/>
</dbReference>
<feature type="compositionally biased region" description="Low complexity" evidence="5">
    <location>
        <begin position="1733"/>
        <end position="1752"/>
    </location>
</feature>
<evidence type="ECO:0000313" key="9">
    <source>
        <dbReference type="EMBL" id="CAL5129219.1"/>
    </source>
</evidence>
<feature type="chain" id="PRO_5043416225" description="FZ domain-containing protein" evidence="7">
    <location>
        <begin position="19"/>
        <end position="2335"/>
    </location>
</feature>